<dbReference type="EMBL" id="CAACVS010000553">
    <property type="protein sequence ID" value="VEU43489.1"/>
    <property type="molecule type" value="Genomic_DNA"/>
</dbReference>
<evidence type="ECO:0000256" key="1">
    <source>
        <dbReference type="SAM" id="SignalP"/>
    </source>
</evidence>
<feature type="chain" id="PRO_5019045085" description="ChrR-like cupin domain-containing protein" evidence="1">
    <location>
        <begin position="30"/>
        <end position="252"/>
    </location>
</feature>
<dbReference type="Gene3D" id="2.60.120.10">
    <property type="entry name" value="Jelly Rolls"/>
    <property type="match status" value="1"/>
</dbReference>
<dbReference type="InterPro" id="IPR025979">
    <property type="entry name" value="ChrR-like_cupin_dom"/>
</dbReference>
<dbReference type="AlphaFoldDB" id="A0A448ZN79"/>
<dbReference type="Proteomes" id="UP000291116">
    <property type="component" value="Unassembled WGS sequence"/>
</dbReference>
<reference evidence="3 4" key="1">
    <citation type="submission" date="2019-01" db="EMBL/GenBank/DDBJ databases">
        <authorList>
            <person name="Ferrante I. M."/>
        </authorList>
    </citation>
    <scope>NUCLEOTIDE SEQUENCE [LARGE SCALE GENOMIC DNA]</scope>
    <source>
        <strain evidence="3 4">B856</strain>
    </source>
</reference>
<dbReference type="CDD" id="cd20302">
    <property type="entry name" value="cupin_DAD"/>
    <property type="match status" value="1"/>
</dbReference>
<accession>A0A448ZN79</accession>
<dbReference type="InterPro" id="IPR011051">
    <property type="entry name" value="RmlC_Cupin_sf"/>
</dbReference>
<protein>
    <recommendedName>
        <fullName evidence="2">ChrR-like cupin domain-containing protein</fullName>
    </recommendedName>
</protein>
<feature type="domain" description="ChrR-like cupin" evidence="2">
    <location>
        <begin position="114"/>
        <end position="210"/>
    </location>
</feature>
<proteinExistence type="predicted"/>
<feature type="signal peptide" evidence="1">
    <location>
        <begin position="1"/>
        <end position="29"/>
    </location>
</feature>
<keyword evidence="4" id="KW-1185">Reference proteome</keyword>
<dbReference type="OrthoDB" id="3426336at2759"/>
<dbReference type="Pfam" id="PF12973">
    <property type="entry name" value="Cupin_7"/>
    <property type="match status" value="1"/>
</dbReference>
<keyword evidence="1" id="KW-0732">Signal</keyword>
<gene>
    <name evidence="3" type="ORF">PSNMU_V1.4_AUG-EV-PASAV3_0105170</name>
</gene>
<organism evidence="3 4">
    <name type="scientific">Pseudo-nitzschia multistriata</name>
    <dbReference type="NCBI Taxonomy" id="183589"/>
    <lineage>
        <taxon>Eukaryota</taxon>
        <taxon>Sar</taxon>
        <taxon>Stramenopiles</taxon>
        <taxon>Ochrophyta</taxon>
        <taxon>Bacillariophyta</taxon>
        <taxon>Bacillariophyceae</taxon>
        <taxon>Bacillariophycidae</taxon>
        <taxon>Bacillariales</taxon>
        <taxon>Bacillariaceae</taxon>
        <taxon>Pseudo-nitzschia</taxon>
    </lineage>
</organism>
<dbReference type="InterPro" id="IPR014710">
    <property type="entry name" value="RmlC-like_jellyroll"/>
</dbReference>
<evidence type="ECO:0000313" key="4">
    <source>
        <dbReference type="Proteomes" id="UP000291116"/>
    </source>
</evidence>
<dbReference type="SUPFAM" id="SSF51182">
    <property type="entry name" value="RmlC-like cupins"/>
    <property type="match status" value="1"/>
</dbReference>
<name>A0A448ZN79_9STRA</name>
<evidence type="ECO:0000259" key="2">
    <source>
        <dbReference type="Pfam" id="PF12973"/>
    </source>
</evidence>
<evidence type="ECO:0000313" key="3">
    <source>
        <dbReference type="EMBL" id="VEU43489.1"/>
    </source>
</evidence>
<sequence>MDRNIVMGRNILNLLLLLFSVVQISRVTGFVTTKASSVARKYAIHRLSSATLDSVSSDEKMEETREISNALTEPVDEAFTPYRGEQPKEALSEIFVPQVFSHSLDGVENIEEEKLWVPQTDSVSFRPLCFCVSGGYYVNLLRVRGAGLLSRHRHPGPVHGHVLKGKWSYLEHDWVAEAGSYVFEPPGEIHTLVVPEGVDEMITLFHVTGSLLYCDPDGNVVGAEDVFTKLELAKKHYEKVGLGEDFVQQFVR</sequence>